<dbReference type="AlphaFoldDB" id="A0A443KCL1"/>
<evidence type="ECO:0000313" key="2">
    <source>
        <dbReference type="Proteomes" id="UP000284451"/>
    </source>
</evidence>
<dbReference type="EMBL" id="SAUY01000015">
    <property type="protein sequence ID" value="RWR30446.1"/>
    <property type="molecule type" value="Genomic_DNA"/>
</dbReference>
<proteinExistence type="predicted"/>
<sequence>MKGRIFIIRTNMLDLSHIERRDMDRPPTREEWQAACEGYIQLVPGLSRCRPLIGSPDKCIALCNEDGDRLRLPVNPLATALWHGSAPEFSTQRLVGNVMVLTGDAEFMASL</sequence>
<protein>
    <recommendedName>
        <fullName evidence="3">DUF3846 domain-containing protein</fullName>
    </recommendedName>
</protein>
<reference evidence="1 2" key="1">
    <citation type="submission" date="2019-01" db="EMBL/GenBank/DDBJ databases">
        <title>Sinorhodobacter populi sp. nov. isolated from the symptomatic bark tissue of Populus euramericana canker.</title>
        <authorList>
            <person name="Xu G."/>
        </authorList>
    </citation>
    <scope>NUCLEOTIDE SEQUENCE [LARGE SCALE GENOMIC DNA]</scope>
    <source>
        <strain evidence="1 2">07D10-4-3</strain>
    </source>
</reference>
<name>A0A443KCL1_9RHOB</name>
<dbReference type="RefSeq" id="WP_128232652.1">
    <property type="nucleotide sequence ID" value="NZ_SAUY01000015.1"/>
</dbReference>
<gene>
    <name evidence="1" type="ORF">D2T29_12295</name>
</gene>
<dbReference type="Proteomes" id="UP000284451">
    <property type="component" value="Unassembled WGS sequence"/>
</dbReference>
<reference evidence="1 2" key="2">
    <citation type="submission" date="2019-01" db="EMBL/GenBank/DDBJ databases">
        <authorList>
            <person name="Li Y."/>
        </authorList>
    </citation>
    <scope>NUCLEOTIDE SEQUENCE [LARGE SCALE GENOMIC DNA]</scope>
    <source>
        <strain evidence="1 2">07D10-4-3</strain>
    </source>
</reference>
<evidence type="ECO:0000313" key="1">
    <source>
        <dbReference type="EMBL" id="RWR30446.1"/>
    </source>
</evidence>
<evidence type="ECO:0008006" key="3">
    <source>
        <dbReference type="Google" id="ProtNLM"/>
    </source>
</evidence>
<comment type="caution">
    <text evidence="1">The sequence shown here is derived from an EMBL/GenBank/DDBJ whole genome shotgun (WGS) entry which is preliminary data.</text>
</comment>
<accession>A0A443KCL1</accession>
<organism evidence="1 2">
    <name type="scientific">Paenirhodobacter populi</name>
    <dbReference type="NCBI Taxonomy" id="2306993"/>
    <lineage>
        <taxon>Bacteria</taxon>
        <taxon>Pseudomonadati</taxon>
        <taxon>Pseudomonadota</taxon>
        <taxon>Alphaproteobacteria</taxon>
        <taxon>Rhodobacterales</taxon>
        <taxon>Rhodobacter group</taxon>
        <taxon>Paenirhodobacter</taxon>
    </lineage>
</organism>